<sequence>MLNKIISKLNNFKKDESGASAIEYAVMAAILVGVIVIGVGLLGDGSDADGGIGQSFNTIADKMNP</sequence>
<feature type="transmembrane region" description="Helical" evidence="1">
    <location>
        <begin position="21"/>
        <end position="42"/>
    </location>
</feature>
<organism evidence="2 3">
    <name type="scientific">Zhongshania borealis</name>
    <dbReference type="NCBI Taxonomy" id="889488"/>
    <lineage>
        <taxon>Bacteria</taxon>
        <taxon>Pseudomonadati</taxon>
        <taxon>Pseudomonadota</taxon>
        <taxon>Gammaproteobacteria</taxon>
        <taxon>Cellvibrionales</taxon>
        <taxon>Spongiibacteraceae</taxon>
        <taxon>Zhongshania</taxon>
    </lineage>
</organism>
<accession>A0ABP7WG17</accession>
<dbReference type="RefSeq" id="WP_344932757.1">
    <property type="nucleotide sequence ID" value="NZ_BAABDM010000001.1"/>
</dbReference>
<proteinExistence type="predicted"/>
<keyword evidence="3" id="KW-1185">Reference proteome</keyword>
<keyword evidence="1" id="KW-1133">Transmembrane helix</keyword>
<gene>
    <name evidence="2" type="ORF">GCM10022414_08840</name>
</gene>
<evidence type="ECO:0008006" key="4">
    <source>
        <dbReference type="Google" id="ProtNLM"/>
    </source>
</evidence>
<dbReference type="EMBL" id="BAABDM010000001">
    <property type="protein sequence ID" value="GAA4088248.1"/>
    <property type="molecule type" value="Genomic_DNA"/>
</dbReference>
<dbReference type="Proteomes" id="UP001500392">
    <property type="component" value="Unassembled WGS sequence"/>
</dbReference>
<dbReference type="InterPro" id="IPR007047">
    <property type="entry name" value="Flp_Fap"/>
</dbReference>
<evidence type="ECO:0000313" key="3">
    <source>
        <dbReference type="Proteomes" id="UP001500392"/>
    </source>
</evidence>
<keyword evidence="1" id="KW-0472">Membrane</keyword>
<name>A0ABP7WG17_9GAMM</name>
<dbReference type="Pfam" id="PF04964">
    <property type="entry name" value="Flp_Fap"/>
    <property type="match status" value="1"/>
</dbReference>
<protein>
    <recommendedName>
        <fullName evidence="4">Flp family type IVb pilin</fullName>
    </recommendedName>
</protein>
<comment type="caution">
    <text evidence="2">The sequence shown here is derived from an EMBL/GenBank/DDBJ whole genome shotgun (WGS) entry which is preliminary data.</text>
</comment>
<reference evidence="3" key="1">
    <citation type="journal article" date="2019" name="Int. J. Syst. Evol. Microbiol.">
        <title>The Global Catalogue of Microorganisms (GCM) 10K type strain sequencing project: providing services to taxonomists for standard genome sequencing and annotation.</title>
        <authorList>
            <consortium name="The Broad Institute Genomics Platform"/>
            <consortium name="The Broad Institute Genome Sequencing Center for Infectious Disease"/>
            <person name="Wu L."/>
            <person name="Ma J."/>
        </authorList>
    </citation>
    <scope>NUCLEOTIDE SEQUENCE [LARGE SCALE GENOMIC DNA]</scope>
    <source>
        <strain evidence="3">JCM 17304</strain>
    </source>
</reference>
<keyword evidence="1" id="KW-0812">Transmembrane</keyword>
<evidence type="ECO:0000313" key="2">
    <source>
        <dbReference type="EMBL" id="GAA4088248.1"/>
    </source>
</evidence>
<evidence type="ECO:0000256" key="1">
    <source>
        <dbReference type="SAM" id="Phobius"/>
    </source>
</evidence>